<dbReference type="InterPro" id="IPR029058">
    <property type="entry name" value="AB_hydrolase_fold"/>
</dbReference>
<name>A0A6A5YEX5_9PLEO</name>
<gene>
    <name evidence="2" type="ORF">BDV96DRAFT_560198</name>
</gene>
<dbReference type="SUPFAM" id="SSF53474">
    <property type="entry name" value="alpha/beta-Hydrolases"/>
    <property type="match status" value="1"/>
</dbReference>
<evidence type="ECO:0000313" key="2">
    <source>
        <dbReference type="EMBL" id="KAF2105615.1"/>
    </source>
</evidence>
<dbReference type="InterPro" id="IPR000073">
    <property type="entry name" value="AB_hydrolase_1"/>
</dbReference>
<reference evidence="2" key="1">
    <citation type="journal article" date="2020" name="Stud. Mycol.">
        <title>101 Dothideomycetes genomes: a test case for predicting lifestyles and emergence of pathogens.</title>
        <authorList>
            <person name="Haridas S."/>
            <person name="Albert R."/>
            <person name="Binder M."/>
            <person name="Bloem J."/>
            <person name="Labutti K."/>
            <person name="Salamov A."/>
            <person name="Andreopoulos B."/>
            <person name="Baker S."/>
            <person name="Barry K."/>
            <person name="Bills G."/>
            <person name="Bluhm B."/>
            <person name="Cannon C."/>
            <person name="Castanera R."/>
            <person name="Culley D."/>
            <person name="Daum C."/>
            <person name="Ezra D."/>
            <person name="Gonzalez J."/>
            <person name="Henrissat B."/>
            <person name="Kuo A."/>
            <person name="Liang C."/>
            <person name="Lipzen A."/>
            <person name="Lutzoni F."/>
            <person name="Magnuson J."/>
            <person name="Mondo S."/>
            <person name="Nolan M."/>
            <person name="Ohm R."/>
            <person name="Pangilinan J."/>
            <person name="Park H.-J."/>
            <person name="Ramirez L."/>
            <person name="Alfaro M."/>
            <person name="Sun H."/>
            <person name="Tritt A."/>
            <person name="Yoshinaga Y."/>
            <person name="Zwiers L.-H."/>
            <person name="Turgeon B."/>
            <person name="Goodwin S."/>
            <person name="Spatafora J."/>
            <person name="Crous P."/>
            <person name="Grigoriev I."/>
        </authorList>
    </citation>
    <scope>NUCLEOTIDE SEQUENCE</scope>
    <source>
        <strain evidence="2">CBS 627.86</strain>
    </source>
</reference>
<dbReference type="Gene3D" id="3.40.50.1820">
    <property type="entry name" value="alpha/beta hydrolase"/>
    <property type="match status" value="1"/>
</dbReference>
<accession>A0A6A5YEX5</accession>
<keyword evidence="3" id="KW-1185">Reference proteome</keyword>
<sequence>MSSIAEELAVVVVQGSFQTSLVYQKLSDTIRARGYQTFQPELPSCSNTDNPDFSSKTLQDDSDAVSLVLERLINNQGKRVVVVMHSYGGIVGSNAIPEELSYEFRKEKGLKGGVIYLYYFAAFVLDKGQSVLSAFGESPNNDVRVSPDGTFCVTEGAKRLYNNLPETEAKMWESRMVYQSHAVQTTEITHTAYKYIPSTYLICEGDNAVPFQIHEMFAAAAGSEVDRCDAGHSPMLSQCEMLVHKIVAAIEKTNS</sequence>
<feature type="domain" description="AB hydrolase-1" evidence="1">
    <location>
        <begin position="10"/>
        <end position="238"/>
    </location>
</feature>
<protein>
    <submittedName>
        <fullName evidence="2">Catalytic protein</fullName>
    </submittedName>
</protein>
<dbReference type="AlphaFoldDB" id="A0A6A5YEX5"/>
<dbReference type="EMBL" id="ML977376">
    <property type="protein sequence ID" value="KAF2105615.1"/>
    <property type="molecule type" value="Genomic_DNA"/>
</dbReference>
<organism evidence="2 3">
    <name type="scientific">Lophiotrema nucula</name>
    <dbReference type="NCBI Taxonomy" id="690887"/>
    <lineage>
        <taxon>Eukaryota</taxon>
        <taxon>Fungi</taxon>
        <taxon>Dikarya</taxon>
        <taxon>Ascomycota</taxon>
        <taxon>Pezizomycotina</taxon>
        <taxon>Dothideomycetes</taxon>
        <taxon>Pleosporomycetidae</taxon>
        <taxon>Pleosporales</taxon>
        <taxon>Lophiotremataceae</taxon>
        <taxon>Lophiotrema</taxon>
    </lineage>
</organism>
<dbReference type="Pfam" id="PF12697">
    <property type="entry name" value="Abhydrolase_6"/>
    <property type="match status" value="1"/>
</dbReference>
<evidence type="ECO:0000313" key="3">
    <source>
        <dbReference type="Proteomes" id="UP000799770"/>
    </source>
</evidence>
<dbReference type="Proteomes" id="UP000799770">
    <property type="component" value="Unassembled WGS sequence"/>
</dbReference>
<dbReference type="PANTHER" id="PTHR37017:SF11">
    <property type="entry name" value="ESTERASE_LIPASE_THIOESTERASE DOMAIN-CONTAINING PROTEIN"/>
    <property type="match status" value="1"/>
</dbReference>
<dbReference type="OrthoDB" id="408373at2759"/>
<proteinExistence type="predicted"/>
<dbReference type="InterPro" id="IPR052897">
    <property type="entry name" value="Sec-Metab_Biosynth_Hydrolase"/>
</dbReference>
<dbReference type="PANTHER" id="PTHR37017">
    <property type="entry name" value="AB HYDROLASE-1 DOMAIN-CONTAINING PROTEIN-RELATED"/>
    <property type="match status" value="1"/>
</dbReference>
<evidence type="ECO:0000259" key="1">
    <source>
        <dbReference type="Pfam" id="PF12697"/>
    </source>
</evidence>